<dbReference type="AlphaFoldDB" id="A0A0A9CXL1"/>
<reference evidence="1" key="2">
    <citation type="journal article" date="2015" name="Data Brief">
        <title>Shoot transcriptome of the giant reed, Arundo donax.</title>
        <authorList>
            <person name="Barrero R.A."/>
            <person name="Guerrero F.D."/>
            <person name="Moolhuijzen P."/>
            <person name="Goolsby J.A."/>
            <person name="Tidwell J."/>
            <person name="Bellgard S.E."/>
            <person name="Bellgard M.I."/>
        </authorList>
    </citation>
    <scope>NUCLEOTIDE SEQUENCE</scope>
    <source>
        <tissue evidence="1">Shoot tissue taken approximately 20 cm above the soil surface</tissue>
    </source>
</reference>
<name>A0A0A9CXL1_ARUDO</name>
<protein>
    <submittedName>
        <fullName evidence="1">Uncharacterized protein</fullName>
    </submittedName>
</protein>
<proteinExistence type="predicted"/>
<reference evidence="1" key="1">
    <citation type="submission" date="2014-09" db="EMBL/GenBank/DDBJ databases">
        <authorList>
            <person name="Magalhaes I.L.F."/>
            <person name="Oliveira U."/>
            <person name="Santos F.R."/>
            <person name="Vidigal T.H.D.A."/>
            <person name="Brescovit A.D."/>
            <person name="Santos A.J."/>
        </authorList>
    </citation>
    <scope>NUCLEOTIDE SEQUENCE</scope>
    <source>
        <tissue evidence="1">Shoot tissue taken approximately 20 cm above the soil surface</tissue>
    </source>
</reference>
<accession>A0A0A9CXL1</accession>
<dbReference type="EMBL" id="GBRH01218752">
    <property type="protein sequence ID" value="JAD79143.1"/>
    <property type="molecule type" value="Transcribed_RNA"/>
</dbReference>
<sequence>MTTVTRYCELKEQCLTLIHCQFASHIIVVLLFELLGFCTLESCEV</sequence>
<organism evidence="1">
    <name type="scientific">Arundo donax</name>
    <name type="common">Giant reed</name>
    <name type="synonym">Donax arundinaceus</name>
    <dbReference type="NCBI Taxonomy" id="35708"/>
    <lineage>
        <taxon>Eukaryota</taxon>
        <taxon>Viridiplantae</taxon>
        <taxon>Streptophyta</taxon>
        <taxon>Embryophyta</taxon>
        <taxon>Tracheophyta</taxon>
        <taxon>Spermatophyta</taxon>
        <taxon>Magnoliopsida</taxon>
        <taxon>Liliopsida</taxon>
        <taxon>Poales</taxon>
        <taxon>Poaceae</taxon>
        <taxon>PACMAD clade</taxon>
        <taxon>Arundinoideae</taxon>
        <taxon>Arundineae</taxon>
        <taxon>Arundo</taxon>
    </lineage>
</organism>
<evidence type="ECO:0000313" key="1">
    <source>
        <dbReference type="EMBL" id="JAD79143.1"/>
    </source>
</evidence>